<dbReference type="BioCyc" id="PSP1104324:GJSN-2141-MONOMER"/>
<dbReference type="KEGG" id="pyr:P186_2191"/>
<dbReference type="RefSeq" id="WP_014289408.1">
    <property type="nucleotide sequence ID" value="NC_016645.1"/>
</dbReference>
<evidence type="ECO:0000313" key="3">
    <source>
        <dbReference type="Proteomes" id="UP000005867"/>
    </source>
</evidence>
<dbReference type="EMBL" id="CP003098">
    <property type="protein sequence ID" value="AET33583.1"/>
    <property type="molecule type" value="Genomic_DNA"/>
</dbReference>
<dbReference type="PANTHER" id="PTHR40707">
    <property type="entry name" value="POSSIBLE NUCLEASE OF RNASE H FOLD, RUVC/YQGF FAMILY"/>
    <property type="match status" value="1"/>
</dbReference>
<evidence type="ECO:0008006" key="4">
    <source>
        <dbReference type="Google" id="ProtNLM"/>
    </source>
</evidence>
<dbReference type="Proteomes" id="UP000005867">
    <property type="component" value="Chromosome"/>
</dbReference>
<dbReference type="InterPro" id="IPR007408">
    <property type="entry name" value="DUF460"/>
</dbReference>
<name>G7VB86_9CREN</name>
<dbReference type="STRING" id="1104324.P186_2191"/>
<dbReference type="eggNOG" id="arCOG04219">
    <property type="taxonomic scope" value="Archaea"/>
</dbReference>
<dbReference type="PANTHER" id="PTHR40707:SF1">
    <property type="entry name" value="DUF460 DOMAIN-CONTAINING PROTEIN"/>
    <property type="match status" value="1"/>
</dbReference>
<proteinExistence type="predicted"/>
<feature type="coiled-coil region" evidence="1">
    <location>
        <begin position="411"/>
        <end position="483"/>
    </location>
</feature>
<protein>
    <recommendedName>
        <fullName evidence="4">Nuclease RuvC</fullName>
    </recommendedName>
</protein>
<keyword evidence="1" id="KW-0175">Coiled coil</keyword>
<dbReference type="HOGENOM" id="CLU_027052_1_0_2"/>
<keyword evidence="3" id="KW-1185">Reference proteome</keyword>
<gene>
    <name evidence="2" type="ORF">P186_2191</name>
</gene>
<dbReference type="GeneID" id="11596681"/>
<organism evidence="2 3">
    <name type="scientific">Pyrobaculum ferrireducens</name>
    <dbReference type="NCBI Taxonomy" id="1104324"/>
    <lineage>
        <taxon>Archaea</taxon>
        <taxon>Thermoproteota</taxon>
        <taxon>Thermoprotei</taxon>
        <taxon>Thermoproteales</taxon>
        <taxon>Thermoproteaceae</taxon>
        <taxon>Pyrobaculum</taxon>
    </lineage>
</organism>
<dbReference type="Pfam" id="PF04312">
    <property type="entry name" value="DUF460"/>
    <property type="match status" value="1"/>
</dbReference>
<accession>G7VB86</accession>
<evidence type="ECO:0000313" key="2">
    <source>
        <dbReference type="EMBL" id="AET33583.1"/>
    </source>
</evidence>
<dbReference type="AlphaFoldDB" id="G7VB86"/>
<reference evidence="2 3" key="1">
    <citation type="journal article" date="2012" name="J. Bacteriol.">
        <title>Complete genome sequence of strain 1860, a crenarchaeon of the genus pyrobaculum able to grow with various electron acceptors.</title>
        <authorList>
            <person name="Mardanov A.V."/>
            <person name="Gumerov V.M."/>
            <person name="Slobodkina G.B."/>
            <person name="Beletsky A.V."/>
            <person name="Bonch-Osmolovskaya E.A."/>
            <person name="Ravin N.V."/>
            <person name="Skryabin K.G."/>
        </authorList>
    </citation>
    <scope>NUCLEOTIDE SEQUENCE [LARGE SCALE GENOMIC DNA]</scope>
    <source>
        <strain evidence="2 3">1860</strain>
    </source>
</reference>
<sequence>MAVLGVDIAPGGLFAYAVFENEEVVERGVGDVHRLAQLFKKYKIETLAVDNLGELFQYGKPVVRLLGKLPYVVNVVEVTREAEGYVKMEELVGRYFGVEKGHLDPLETAVYLAMLARRGVGAPVKLFEEETIILIHRRISTTPGGMSRNRYMRNVTHRIKAIASKIEARLKEARLDYDLFLKEESGEVTSAKFVVYANREVVRRYVKPMRSIDIAVAIFSAPARGGKAPARERFLIVGVDPGVVTGIAVMTLDGEVLDTVARRGFSRGDVLRYVSQWGVPVLVATDVAEAPDFVRRLATMCGAAVYTPGRDLASEEKAQILEKIRWRAVTSHERDALAAAYRAYQEYRPKFEKLEKEFGSILKFDQLEYAKALVVRGYSIAQAVSEALKRRGEREVRVVYVTVEKPCAARDESLATRLKALEYENMQLQKELEELRREYAQLRRAFDDARWRDAKYRELQSRIEALSAMVAEKEREVELLKKTFVEVLASYGSRYRLLHVSEVVDCRGGEAVGTICRNIDSVDDAVARGTMGVPLRQVVKLQLGDFYVVDLDMVRQLTELVKQCLEKREVVDIRKIVEQYRRGLV</sequence>
<evidence type="ECO:0000256" key="1">
    <source>
        <dbReference type="SAM" id="Coils"/>
    </source>
</evidence>
<dbReference type="OrthoDB" id="15228at2157"/>